<dbReference type="GO" id="GO:0016020">
    <property type="term" value="C:membrane"/>
    <property type="evidence" value="ECO:0007669"/>
    <property type="project" value="UniProtKB-SubCell"/>
</dbReference>
<organism evidence="9 10">
    <name type="scientific">Cercophora newfieldiana</name>
    <dbReference type="NCBI Taxonomy" id="92897"/>
    <lineage>
        <taxon>Eukaryota</taxon>
        <taxon>Fungi</taxon>
        <taxon>Dikarya</taxon>
        <taxon>Ascomycota</taxon>
        <taxon>Pezizomycotina</taxon>
        <taxon>Sordariomycetes</taxon>
        <taxon>Sordariomycetidae</taxon>
        <taxon>Sordariales</taxon>
        <taxon>Lasiosphaeriaceae</taxon>
        <taxon>Cercophora</taxon>
    </lineage>
</organism>
<feature type="transmembrane region" description="Helical" evidence="7">
    <location>
        <begin position="216"/>
        <end position="237"/>
    </location>
</feature>
<dbReference type="InterPro" id="IPR052337">
    <property type="entry name" value="SAT4-like"/>
</dbReference>
<sequence length="338" mass="38180">EEANRFIREVWGLQGAAYLVVGLRYFSRIHSMGWRKLAWDDALMFLAILVYTAESVMAYLVVAYWKGLANNAMTDEQRAALDPNSEEHMLRVNGSKTHVVGLLLYTTLLWLLKGCWAVYYARLTDGVHRMKLLIKGAYVTMPLTYVACLLVAFLKCIPFHHQWQINPSPGSDCMPAISTLQTIFVMIMNTITDFYLMAIPLPMVWKSNLPFRKKLVLLIMFSGGLLEMTFGILRATSILTLGDIDPAQSGYWSVRESFVSVVLTNMPMVYPLVKNFFEKGLSSIGGSKNRTNAADSHGYRLSSNPGKDRKTHNSKHPLSIPNETRWGSEENIVDNKNV</sequence>
<feature type="transmembrane region" description="Helical" evidence="7">
    <location>
        <begin position="42"/>
        <end position="65"/>
    </location>
</feature>
<dbReference type="PANTHER" id="PTHR33048:SF2">
    <property type="entry name" value="SRPK"/>
    <property type="match status" value="1"/>
</dbReference>
<accession>A0AA40CNT4</accession>
<evidence type="ECO:0000256" key="7">
    <source>
        <dbReference type="SAM" id="Phobius"/>
    </source>
</evidence>
<comment type="similarity">
    <text evidence="5">Belongs to the SAT4 family.</text>
</comment>
<dbReference type="InterPro" id="IPR049326">
    <property type="entry name" value="Rhodopsin_dom_fungi"/>
</dbReference>
<feature type="non-terminal residue" evidence="9">
    <location>
        <position position="338"/>
    </location>
</feature>
<reference evidence="9" key="1">
    <citation type="submission" date="2023-06" db="EMBL/GenBank/DDBJ databases">
        <title>Genome-scale phylogeny and comparative genomics of the fungal order Sordariales.</title>
        <authorList>
            <consortium name="Lawrence Berkeley National Laboratory"/>
            <person name="Hensen N."/>
            <person name="Bonometti L."/>
            <person name="Westerberg I."/>
            <person name="Brannstrom I.O."/>
            <person name="Guillou S."/>
            <person name="Cros-Aarteil S."/>
            <person name="Calhoun S."/>
            <person name="Haridas S."/>
            <person name="Kuo A."/>
            <person name="Mondo S."/>
            <person name="Pangilinan J."/>
            <person name="Riley R."/>
            <person name="Labutti K."/>
            <person name="Andreopoulos B."/>
            <person name="Lipzen A."/>
            <person name="Chen C."/>
            <person name="Yanf M."/>
            <person name="Daum C."/>
            <person name="Ng V."/>
            <person name="Clum A."/>
            <person name="Steindorff A."/>
            <person name="Ohm R."/>
            <person name="Martin F."/>
            <person name="Silar P."/>
            <person name="Natvig D."/>
            <person name="Lalanne C."/>
            <person name="Gautier V."/>
            <person name="Ament-Velasquez S.L."/>
            <person name="Kruys A."/>
            <person name="Hutchinson M.I."/>
            <person name="Powell A.J."/>
            <person name="Barry K."/>
            <person name="Miller A.N."/>
            <person name="Grigoriev I.V."/>
            <person name="Debuchy R."/>
            <person name="Gladieux P."/>
            <person name="Thoren M.H."/>
            <person name="Johannesson H."/>
        </authorList>
    </citation>
    <scope>NUCLEOTIDE SEQUENCE</scope>
    <source>
        <strain evidence="9">SMH2532-1</strain>
    </source>
</reference>
<proteinExistence type="inferred from homology"/>
<keyword evidence="3 7" id="KW-1133">Transmembrane helix</keyword>
<protein>
    <recommendedName>
        <fullName evidence="8">Rhodopsin domain-containing protein</fullName>
    </recommendedName>
</protein>
<dbReference type="PANTHER" id="PTHR33048">
    <property type="entry name" value="PTH11-LIKE INTEGRAL MEMBRANE PROTEIN (AFU_ORTHOLOGUE AFUA_5G11245)"/>
    <property type="match status" value="1"/>
</dbReference>
<evidence type="ECO:0000256" key="6">
    <source>
        <dbReference type="SAM" id="MobiDB-lite"/>
    </source>
</evidence>
<name>A0AA40CNT4_9PEZI</name>
<evidence type="ECO:0000256" key="3">
    <source>
        <dbReference type="ARBA" id="ARBA00022989"/>
    </source>
</evidence>
<keyword evidence="2 7" id="KW-0812">Transmembrane</keyword>
<comment type="caution">
    <text evidence="9">The sequence shown here is derived from an EMBL/GenBank/DDBJ whole genome shotgun (WGS) entry which is preliminary data.</text>
</comment>
<gene>
    <name evidence="9" type="ORF">B0T16DRAFT_314222</name>
</gene>
<evidence type="ECO:0000313" key="10">
    <source>
        <dbReference type="Proteomes" id="UP001174936"/>
    </source>
</evidence>
<evidence type="ECO:0000259" key="8">
    <source>
        <dbReference type="Pfam" id="PF20684"/>
    </source>
</evidence>
<keyword evidence="4 7" id="KW-0472">Membrane</keyword>
<feature type="transmembrane region" description="Helical" evidence="7">
    <location>
        <begin position="6"/>
        <end position="26"/>
    </location>
</feature>
<feature type="transmembrane region" description="Helical" evidence="7">
    <location>
        <begin position="174"/>
        <end position="196"/>
    </location>
</feature>
<dbReference type="EMBL" id="JAULSV010000004">
    <property type="protein sequence ID" value="KAK0645455.1"/>
    <property type="molecule type" value="Genomic_DNA"/>
</dbReference>
<feature type="region of interest" description="Disordered" evidence="6">
    <location>
        <begin position="288"/>
        <end position="338"/>
    </location>
</feature>
<feature type="transmembrane region" description="Helical" evidence="7">
    <location>
        <begin position="132"/>
        <end position="154"/>
    </location>
</feature>
<evidence type="ECO:0000313" key="9">
    <source>
        <dbReference type="EMBL" id="KAK0645455.1"/>
    </source>
</evidence>
<feature type="domain" description="Rhodopsin" evidence="8">
    <location>
        <begin position="23"/>
        <end position="274"/>
    </location>
</feature>
<dbReference type="Pfam" id="PF20684">
    <property type="entry name" value="Fung_rhodopsin"/>
    <property type="match status" value="1"/>
</dbReference>
<comment type="subcellular location">
    <subcellularLocation>
        <location evidence="1">Membrane</location>
        <topology evidence="1">Multi-pass membrane protein</topology>
    </subcellularLocation>
</comment>
<evidence type="ECO:0000256" key="2">
    <source>
        <dbReference type="ARBA" id="ARBA00022692"/>
    </source>
</evidence>
<feature type="non-terminal residue" evidence="9">
    <location>
        <position position="1"/>
    </location>
</feature>
<evidence type="ECO:0000256" key="1">
    <source>
        <dbReference type="ARBA" id="ARBA00004141"/>
    </source>
</evidence>
<keyword evidence="10" id="KW-1185">Reference proteome</keyword>
<evidence type="ECO:0000256" key="4">
    <source>
        <dbReference type="ARBA" id="ARBA00023136"/>
    </source>
</evidence>
<dbReference type="Proteomes" id="UP001174936">
    <property type="component" value="Unassembled WGS sequence"/>
</dbReference>
<feature type="transmembrane region" description="Helical" evidence="7">
    <location>
        <begin position="99"/>
        <end position="120"/>
    </location>
</feature>
<evidence type="ECO:0000256" key="5">
    <source>
        <dbReference type="ARBA" id="ARBA00038359"/>
    </source>
</evidence>
<dbReference type="AlphaFoldDB" id="A0AA40CNT4"/>